<dbReference type="KEGG" id="ota:OT_ostta02g02715"/>
<name>A0A090MDP7_OSTTA</name>
<gene>
    <name evidence="2" type="ORF">OT_ostta02g02715</name>
</gene>
<protein>
    <submittedName>
        <fullName evidence="2">Uncharacterized protein</fullName>
    </submittedName>
</protein>
<evidence type="ECO:0000313" key="3">
    <source>
        <dbReference type="Proteomes" id="UP000009170"/>
    </source>
</evidence>
<evidence type="ECO:0000313" key="2">
    <source>
        <dbReference type="EMBL" id="CEG01056.1"/>
    </source>
</evidence>
<reference evidence="3" key="1">
    <citation type="journal article" date="2006" name="Proc. Natl. Acad. Sci. U.S.A.">
        <title>Genome analysis of the smallest free-living eukaryote Ostreococcus tauri unveils many unique features.</title>
        <authorList>
            <person name="Derelle E."/>
            <person name="Ferraz C."/>
            <person name="Rombauts S."/>
            <person name="Rouze P."/>
            <person name="Worden A.Z."/>
            <person name="Robbens S."/>
            <person name="Partensky F."/>
            <person name="Degroeve S."/>
            <person name="Echeynie S."/>
            <person name="Cooke R."/>
            <person name="Saeys Y."/>
            <person name="Wuyts J."/>
            <person name="Jabbari K."/>
            <person name="Bowler C."/>
            <person name="Panaud O."/>
            <person name="Piegu B."/>
            <person name="Ball S.G."/>
            <person name="Ral J.-P."/>
            <person name="Bouget F.-Y."/>
            <person name="Piganeau G."/>
            <person name="De Baets B."/>
            <person name="Picard A."/>
            <person name="Delseny M."/>
            <person name="Demaille J."/>
            <person name="Van de Peer Y."/>
            <person name="Moreau H."/>
        </authorList>
    </citation>
    <scope>NUCLEOTIDE SEQUENCE [LARGE SCALE GENOMIC DNA]</scope>
    <source>
        <strain evidence="3">OTTH 0595 / CCAP 157/2 / RCC745</strain>
    </source>
</reference>
<accession>A0A090MDP7</accession>
<dbReference type="InParanoid" id="A0A090MDP7"/>
<proteinExistence type="predicted"/>
<dbReference type="AlphaFoldDB" id="A0A090MDP7"/>
<sequence>MHARVDSRLPNASNAQRRTKHRKKTLTSARPTWRAQRNLRCHRHKKTFRRTNLTGATRRLRRARYQSLRTKHVCHLLMSRPRVRRDDRLAHRSPVCVCNVCTRRVHVELSHNNTCTLHRGALQVYYLSIVTPDYSSTSGMQVVYPTKFCKTVEMNYQAVLACPIRFKLFYRRSVKVRSSPLNHSSPCYSPVQCGVIHVYDGIDNFRSVSCVSVPPLSQTMRVIFRVLHVTLVPHLDHSGISLFKICHNHSL</sequence>
<comment type="caution">
    <text evidence="2">The sequence shown here is derived from an EMBL/GenBank/DDBJ whole genome shotgun (WGS) entry which is preliminary data.</text>
</comment>
<keyword evidence="3" id="KW-1185">Reference proteome</keyword>
<evidence type="ECO:0000256" key="1">
    <source>
        <dbReference type="SAM" id="MobiDB-lite"/>
    </source>
</evidence>
<dbReference type="RefSeq" id="XP_022840772.1">
    <property type="nucleotide sequence ID" value="XM_022985082.1"/>
</dbReference>
<dbReference type="EMBL" id="CAID01000002">
    <property type="protein sequence ID" value="CEG01056.1"/>
    <property type="molecule type" value="Genomic_DNA"/>
</dbReference>
<reference evidence="2 3" key="2">
    <citation type="journal article" date="2014" name="BMC Genomics">
        <title>An improved genome of the model marine alga Ostreococcus tauri unfolds by assessing Illumina de novo assemblies.</title>
        <authorList>
            <person name="Blanc-Mathieu R."/>
            <person name="Verhelst B."/>
            <person name="Derelle E."/>
            <person name="Rombauts S."/>
            <person name="Bouget F.Y."/>
            <person name="Carre I."/>
            <person name="Chateau A."/>
            <person name="Eyre-Walker A."/>
            <person name="Grimsley N."/>
            <person name="Moreau H."/>
            <person name="Piegu B."/>
            <person name="Rivals E."/>
            <person name="Schackwitz W."/>
            <person name="Van de Peer Y."/>
            <person name="Piganeau G."/>
        </authorList>
    </citation>
    <scope>NUCLEOTIDE SEQUENCE [LARGE SCALE GENOMIC DNA]</scope>
    <source>
        <strain evidence="3">OTTH 0595 / CCAP 157/2 / RCC745</strain>
    </source>
</reference>
<feature type="region of interest" description="Disordered" evidence="1">
    <location>
        <begin position="1"/>
        <end position="30"/>
    </location>
</feature>
<organism evidence="2 3">
    <name type="scientific">Ostreococcus tauri</name>
    <name type="common">Marine green alga</name>
    <dbReference type="NCBI Taxonomy" id="70448"/>
    <lineage>
        <taxon>Eukaryota</taxon>
        <taxon>Viridiplantae</taxon>
        <taxon>Chlorophyta</taxon>
        <taxon>Mamiellophyceae</taxon>
        <taxon>Mamiellales</taxon>
        <taxon>Bathycoccaceae</taxon>
        <taxon>Ostreococcus</taxon>
    </lineage>
</organism>
<dbReference type="Proteomes" id="UP000009170">
    <property type="component" value="Unassembled WGS sequence"/>
</dbReference>
<dbReference type="GeneID" id="34945607"/>